<evidence type="ECO:0000259" key="4">
    <source>
        <dbReference type="PROSITE" id="PS50055"/>
    </source>
</evidence>
<evidence type="ECO:0000256" key="2">
    <source>
        <dbReference type="ARBA" id="ARBA00023242"/>
    </source>
</evidence>
<feature type="region of interest" description="Disordered" evidence="3">
    <location>
        <begin position="1"/>
        <end position="130"/>
    </location>
</feature>
<feature type="compositionally biased region" description="Basic and acidic residues" evidence="3">
    <location>
        <begin position="79"/>
        <end position="98"/>
    </location>
</feature>
<dbReference type="Proteomes" id="UP001652581">
    <property type="component" value="Chromosome 19"/>
</dbReference>
<keyword evidence="5" id="KW-1185">Reference proteome</keyword>
<evidence type="ECO:0000313" key="6">
    <source>
        <dbReference type="RefSeq" id="XP_072799776.1"/>
    </source>
</evidence>
<dbReference type="Gene3D" id="3.90.190.10">
    <property type="entry name" value="Protein tyrosine phosphatase superfamily"/>
    <property type="match status" value="1"/>
</dbReference>
<name>A0ABM5BTQ2_VICPA</name>
<dbReference type="RefSeq" id="XP_072799776.1">
    <property type="nucleotide sequence ID" value="XM_072943675.1"/>
</dbReference>
<evidence type="ECO:0000313" key="5">
    <source>
        <dbReference type="Proteomes" id="UP001652581"/>
    </source>
</evidence>
<organism evidence="5 6">
    <name type="scientific">Vicugna pacos</name>
    <name type="common">Alpaca</name>
    <name type="synonym">Lama pacos</name>
    <dbReference type="NCBI Taxonomy" id="30538"/>
    <lineage>
        <taxon>Eukaryota</taxon>
        <taxon>Metazoa</taxon>
        <taxon>Chordata</taxon>
        <taxon>Craniata</taxon>
        <taxon>Vertebrata</taxon>
        <taxon>Euteleostomi</taxon>
        <taxon>Mammalia</taxon>
        <taxon>Eutheria</taxon>
        <taxon>Laurasiatheria</taxon>
        <taxon>Artiodactyla</taxon>
        <taxon>Tylopoda</taxon>
        <taxon>Camelidae</taxon>
        <taxon>Vicugna</taxon>
    </lineage>
</organism>
<dbReference type="PROSITE" id="PS50055">
    <property type="entry name" value="TYR_PHOSPHATASE_PTP"/>
    <property type="match status" value="1"/>
</dbReference>
<dbReference type="PANTHER" id="PTHR46900">
    <property type="entry name" value="TYROSINE-PROTEIN PHOSPHATASE NON-RECEPTOR TYPE 13"/>
    <property type="match status" value="1"/>
</dbReference>
<dbReference type="PRINTS" id="PR00700">
    <property type="entry name" value="PRTYPHPHTASE"/>
</dbReference>
<feature type="compositionally biased region" description="Polar residues" evidence="3">
    <location>
        <begin position="37"/>
        <end position="55"/>
    </location>
</feature>
<evidence type="ECO:0000256" key="3">
    <source>
        <dbReference type="SAM" id="MobiDB-lite"/>
    </source>
</evidence>
<dbReference type="InterPro" id="IPR052074">
    <property type="entry name" value="NonRcpt_TyrProt_Phosphatase"/>
</dbReference>
<reference evidence="6" key="1">
    <citation type="submission" date="2025-08" db="UniProtKB">
        <authorList>
            <consortium name="RefSeq"/>
        </authorList>
    </citation>
    <scope>IDENTIFICATION</scope>
</reference>
<dbReference type="SMART" id="SM00194">
    <property type="entry name" value="PTPc"/>
    <property type="match status" value="1"/>
</dbReference>
<feature type="compositionally biased region" description="Polar residues" evidence="3">
    <location>
        <begin position="1"/>
        <end position="13"/>
    </location>
</feature>
<dbReference type="Pfam" id="PF00102">
    <property type="entry name" value="Y_phosphatase"/>
    <property type="match status" value="1"/>
</dbReference>
<comment type="subcellular location">
    <subcellularLocation>
        <location evidence="1">Nucleus</location>
    </subcellularLocation>
</comment>
<feature type="domain" description="Tyrosine-protein phosphatase" evidence="4">
    <location>
        <begin position="175"/>
        <end position="318"/>
    </location>
</feature>
<accession>A0ABM5BTQ2</accession>
<proteinExistence type="predicted"/>
<dbReference type="SUPFAM" id="SSF52799">
    <property type="entry name" value="(Phosphotyrosine protein) phosphatases II"/>
    <property type="match status" value="1"/>
</dbReference>
<feature type="compositionally biased region" description="Basic and acidic residues" evidence="3">
    <location>
        <begin position="19"/>
        <end position="32"/>
    </location>
</feature>
<dbReference type="InterPro" id="IPR029021">
    <property type="entry name" value="Prot-tyrosine_phosphatase-like"/>
</dbReference>
<feature type="compositionally biased region" description="Low complexity" evidence="3">
    <location>
        <begin position="56"/>
        <end position="65"/>
    </location>
</feature>
<dbReference type="InterPro" id="IPR000242">
    <property type="entry name" value="PTP_cat"/>
</dbReference>
<evidence type="ECO:0000256" key="1">
    <source>
        <dbReference type="ARBA" id="ARBA00004123"/>
    </source>
</evidence>
<keyword evidence="2" id="KW-0539">Nucleus</keyword>
<dbReference type="GeneID" id="102536329"/>
<gene>
    <name evidence="6" type="primary">LOC102536329</name>
</gene>
<protein>
    <submittedName>
        <fullName evidence="6">Tyrosine-protein phosphatase non-receptor type 20-like isoform X4</fullName>
    </submittedName>
</protein>
<dbReference type="PANTHER" id="PTHR46900:SF4">
    <property type="entry name" value="FERM AND PDZ DOMAIN CONTAINING 2"/>
    <property type="match status" value="1"/>
</dbReference>
<sequence>MSSGRGDNMSSPEDATAESGKDQKGEDSDVKNLDPSLLSSDQEDLPSSSQDMTPRSVSSEVLESEVNSEKAKVFPQEFPKNDDFEDHFKEDTGSDRDPSLWTTSGSFLKDRSSGEEELAGPSQAGSPASQGMEIVSEMELAQLAMVRPLTFSSHENSTMKYYYEMLERKLSEFEIIEEFMALRSKNLPAVFNSGNELHNRHKNRYQDILPYDSTRVLLGEDKDYINASYVKIVNAGEEYYYIATQGPLPGTTDDFWQMVVENNSNVIAMITREVEDGVIKCHHYWPISMKKSLDLKSCRVFLESYQILQSFVVRIFQVVRKSFNIMNIVGQMREQRCGMIQTKEALLTLGSSRSDPSSVLLKLCAERPALFTSRRTPQHPKQPAGIHWKVCWAHLGTAVETTSSTTVLFQSEEGPAALEDTDVQNVQEKMFSTTNHQENANQKYSELSLHTC</sequence>